<evidence type="ECO:0000256" key="2">
    <source>
        <dbReference type="SAM" id="SignalP"/>
    </source>
</evidence>
<reference evidence="5" key="1">
    <citation type="submission" date="2016-10" db="EMBL/GenBank/DDBJ databases">
        <authorList>
            <person name="Varghese N."/>
            <person name="Submissions S."/>
        </authorList>
    </citation>
    <scope>NUCLEOTIDE SEQUENCE [LARGE SCALE GENOMIC DNA]</scope>
    <source>
        <strain evidence="5">CGMCC 1.12041</strain>
    </source>
</reference>
<organism evidence="4 5">
    <name type="scientific">Massilia yuzhufengensis</name>
    <dbReference type="NCBI Taxonomy" id="1164594"/>
    <lineage>
        <taxon>Bacteria</taxon>
        <taxon>Pseudomonadati</taxon>
        <taxon>Pseudomonadota</taxon>
        <taxon>Betaproteobacteria</taxon>
        <taxon>Burkholderiales</taxon>
        <taxon>Oxalobacteraceae</taxon>
        <taxon>Telluria group</taxon>
        <taxon>Massilia</taxon>
    </lineage>
</organism>
<dbReference type="RefSeq" id="WP_229408695.1">
    <property type="nucleotide sequence ID" value="NZ_FOLD01000006.1"/>
</dbReference>
<dbReference type="STRING" id="1164594.SAMN05216204_10666"/>
<name>A0A1I1J3C6_9BURK</name>
<protein>
    <recommendedName>
        <fullName evidence="3">DUF4124 domain-containing protein</fullName>
    </recommendedName>
</protein>
<evidence type="ECO:0000313" key="5">
    <source>
        <dbReference type="Proteomes" id="UP000198639"/>
    </source>
</evidence>
<feature type="signal peptide" evidence="2">
    <location>
        <begin position="1"/>
        <end position="25"/>
    </location>
</feature>
<dbReference type="EMBL" id="FOLD01000006">
    <property type="protein sequence ID" value="SFC42895.1"/>
    <property type="molecule type" value="Genomic_DNA"/>
</dbReference>
<sequence length="187" mass="20737">MLRLMNLQRAALAGALLLSAALAHAQYSWIDEKGTRHFSDRPPPPSTPAAKILKQPRTPVPAPAPAATAKREWQPAFSIATESGSIDIPPGPDEAERKQLSKLAQQEAAYRERVKQRAEQEKKEAEDAQRQNGISERCRDAAEVLRQNTSGIRVAKVDVNGERSYMTDEEKAAQNERVRKMLAECRG</sequence>
<evidence type="ECO:0000259" key="3">
    <source>
        <dbReference type="Pfam" id="PF13511"/>
    </source>
</evidence>
<feature type="chain" id="PRO_5011577616" description="DUF4124 domain-containing protein" evidence="2">
    <location>
        <begin position="26"/>
        <end position="187"/>
    </location>
</feature>
<keyword evidence="2" id="KW-0732">Signal</keyword>
<dbReference type="AlphaFoldDB" id="A0A1I1J3C6"/>
<dbReference type="Proteomes" id="UP000198639">
    <property type="component" value="Unassembled WGS sequence"/>
</dbReference>
<feature type="compositionally biased region" description="Basic and acidic residues" evidence="1">
    <location>
        <begin position="109"/>
        <end position="129"/>
    </location>
</feature>
<keyword evidence="5" id="KW-1185">Reference proteome</keyword>
<evidence type="ECO:0000256" key="1">
    <source>
        <dbReference type="SAM" id="MobiDB-lite"/>
    </source>
</evidence>
<gene>
    <name evidence="4" type="ORF">SAMN05216204_10666</name>
</gene>
<dbReference type="Pfam" id="PF13511">
    <property type="entry name" value="DUF4124"/>
    <property type="match status" value="1"/>
</dbReference>
<proteinExistence type="predicted"/>
<evidence type="ECO:0000313" key="4">
    <source>
        <dbReference type="EMBL" id="SFC42895.1"/>
    </source>
</evidence>
<feature type="domain" description="DUF4124" evidence="3">
    <location>
        <begin position="15"/>
        <end position="67"/>
    </location>
</feature>
<dbReference type="InterPro" id="IPR025392">
    <property type="entry name" value="DUF4124"/>
</dbReference>
<accession>A0A1I1J3C6</accession>
<feature type="region of interest" description="Disordered" evidence="1">
    <location>
        <begin position="34"/>
        <end position="135"/>
    </location>
</feature>